<proteinExistence type="predicted"/>
<name>A0A1G7QB49_9RHOB</name>
<dbReference type="OrthoDB" id="7840273at2"/>
<dbReference type="Proteomes" id="UP000199399">
    <property type="component" value="Unassembled WGS sequence"/>
</dbReference>
<reference evidence="2" key="1">
    <citation type="submission" date="2016-10" db="EMBL/GenBank/DDBJ databases">
        <authorList>
            <person name="Varghese N."/>
            <person name="Submissions S."/>
        </authorList>
    </citation>
    <scope>NUCLEOTIDE SEQUENCE [LARGE SCALE GENOMIC DNA]</scope>
    <source>
        <strain evidence="2">DSM 16477</strain>
    </source>
</reference>
<evidence type="ECO:0000313" key="1">
    <source>
        <dbReference type="EMBL" id="SDF95698.1"/>
    </source>
</evidence>
<sequence length="319" mass="36121">MPSETLTIESSLADLPKRKWLRAIEAVAEEDGYFQSLGKKHFSAFIERETTLLVTFETYQGMHALSDKAQPLGWDMVRNHDWSHLCIASDGDTWFRAEEVYAYFDRLIDDGFFDEFDQVLFYGAGPCAYAAAAYSVAAPGAAVVAVQPQATLDPRITEWDDRFTDMRIHDFTSRYGYAPDMLDAAARAFVLYDPKETLDAMHAALFTRPNVTKLRMPRMGDALQTDLLELDQLDPLLQAAADDTLDTTRFAALYRARRDYLPYLRNLAHALNSAGREELLEALYANVTARMNAPRFARRLERIRARRAARLEEARAAAG</sequence>
<dbReference type="RefSeq" id="WP_093741241.1">
    <property type="nucleotide sequence ID" value="NZ_FNBP01000004.1"/>
</dbReference>
<keyword evidence="2" id="KW-1185">Reference proteome</keyword>
<dbReference type="AlphaFoldDB" id="A0A1G7QB49"/>
<organism evidence="1 2">
    <name type="scientific">Sulfitobacter delicatus</name>
    <dbReference type="NCBI Taxonomy" id="218672"/>
    <lineage>
        <taxon>Bacteria</taxon>
        <taxon>Pseudomonadati</taxon>
        <taxon>Pseudomonadota</taxon>
        <taxon>Alphaproteobacteria</taxon>
        <taxon>Rhodobacterales</taxon>
        <taxon>Roseobacteraceae</taxon>
        <taxon>Sulfitobacter</taxon>
    </lineage>
</organism>
<accession>A0A1G7QB49</accession>
<dbReference type="STRING" id="218672.SAMN04489759_1048"/>
<evidence type="ECO:0000313" key="2">
    <source>
        <dbReference type="Proteomes" id="UP000199399"/>
    </source>
</evidence>
<dbReference type="EMBL" id="FNBP01000004">
    <property type="protein sequence ID" value="SDF95698.1"/>
    <property type="molecule type" value="Genomic_DNA"/>
</dbReference>
<evidence type="ECO:0008006" key="3">
    <source>
        <dbReference type="Google" id="ProtNLM"/>
    </source>
</evidence>
<protein>
    <recommendedName>
        <fullName evidence="3">Phosphoadenosine phosphosulfate reductase</fullName>
    </recommendedName>
</protein>
<gene>
    <name evidence="1" type="ORF">SAMN04489759_1048</name>
</gene>